<reference evidence="6 7" key="1">
    <citation type="submission" date="2018-08" db="EMBL/GenBank/DDBJ databases">
        <title>Aeromicrobium sp. M2KJ-4, whole genome shotgun sequence.</title>
        <authorList>
            <person name="Tuo L."/>
        </authorList>
    </citation>
    <scope>NUCLEOTIDE SEQUENCE [LARGE SCALE GENOMIC DNA]</scope>
    <source>
        <strain evidence="6 7">M2KJ-4</strain>
    </source>
</reference>
<evidence type="ECO:0000259" key="5">
    <source>
        <dbReference type="PROSITE" id="PS50931"/>
    </source>
</evidence>
<dbReference type="GO" id="GO:0032993">
    <property type="term" value="C:protein-DNA complex"/>
    <property type="evidence" value="ECO:0007669"/>
    <property type="project" value="TreeGrafter"/>
</dbReference>
<dbReference type="PROSITE" id="PS50931">
    <property type="entry name" value="HTH_LYSR"/>
    <property type="match status" value="1"/>
</dbReference>
<dbReference type="InterPro" id="IPR036388">
    <property type="entry name" value="WH-like_DNA-bd_sf"/>
</dbReference>
<dbReference type="SUPFAM" id="SSF53850">
    <property type="entry name" value="Periplasmic binding protein-like II"/>
    <property type="match status" value="1"/>
</dbReference>
<organism evidence="6 7">
    <name type="scientific">Aeromicrobium endophyticum</name>
    <dbReference type="NCBI Taxonomy" id="2292704"/>
    <lineage>
        <taxon>Bacteria</taxon>
        <taxon>Bacillati</taxon>
        <taxon>Actinomycetota</taxon>
        <taxon>Actinomycetes</taxon>
        <taxon>Propionibacteriales</taxon>
        <taxon>Nocardioidaceae</taxon>
        <taxon>Aeromicrobium</taxon>
    </lineage>
</organism>
<keyword evidence="2" id="KW-0805">Transcription regulation</keyword>
<comment type="similarity">
    <text evidence="1">Belongs to the LysR transcriptional regulatory family.</text>
</comment>
<dbReference type="PANTHER" id="PTHR30346">
    <property type="entry name" value="TRANSCRIPTIONAL DUAL REGULATOR HCAR-RELATED"/>
    <property type="match status" value="1"/>
</dbReference>
<dbReference type="Pfam" id="PF00126">
    <property type="entry name" value="HTH_1"/>
    <property type="match status" value="1"/>
</dbReference>
<dbReference type="Proteomes" id="UP000265581">
    <property type="component" value="Unassembled WGS sequence"/>
</dbReference>
<dbReference type="FunFam" id="1.10.10.10:FF:000001">
    <property type="entry name" value="LysR family transcriptional regulator"/>
    <property type="match status" value="1"/>
</dbReference>
<dbReference type="Gene3D" id="1.10.10.10">
    <property type="entry name" value="Winged helix-like DNA-binding domain superfamily/Winged helix DNA-binding domain"/>
    <property type="match status" value="1"/>
</dbReference>
<name>A0A371P4U0_9ACTN</name>
<dbReference type="AlphaFoldDB" id="A0A371P4U0"/>
<dbReference type="GO" id="GO:0003677">
    <property type="term" value="F:DNA binding"/>
    <property type="evidence" value="ECO:0007669"/>
    <property type="project" value="UniProtKB-KW"/>
</dbReference>
<accession>A0A371P4U0</accession>
<dbReference type="SUPFAM" id="SSF46785">
    <property type="entry name" value="Winged helix' DNA-binding domain"/>
    <property type="match status" value="1"/>
</dbReference>
<dbReference type="Gene3D" id="3.40.190.290">
    <property type="match status" value="1"/>
</dbReference>
<dbReference type="Pfam" id="PF03466">
    <property type="entry name" value="LysR_substrate"/>
    <property type="match status" value="1"/>
</dbReference>
<keyword evidence="7" id="KW-1185">Reference proteome</keyword>
<evidence type="ECO:0000313" key="7">
    <source>
        <dbReference type="Proteomes" id="UP000265581"/>
    </source>
</evidence>
<dbReference type="InterPro" id="IPR000847">
    <property type="entry name" value="LysR_HTH_N"/>
</dbReference>
<evidence type="ECO:0000256" key="2">
    <source>
        <dbReference type="ARBA" id="ARBA00023015"/>
    </source>
</evidence>
<gene>
    <name evidence="6" type="ORF">DX116_18035</name>
</gene>
<feature type="domain" description="HTH lysR-type" evidence="5">
    <location>
        <begin position="1"/>
        <end position="58"/>
    </location>
</feature>
<proteinExistence type="inferred from homology"/>
<evidence type="ECO:0000313" key="6">
    <source>
        <dbReference type="EMBL" id="REK70974.1"/>
    </source>
</evidence>
<evidence type="ECO:0000256" key="1">
    <source>
        <dbReference type="ARBA" id="ARBA00009437"/>
    </source>
</evidence>
<sequence length="307" mass="32974">MRIEQLEYLAAVVDHGSLRRASEQLHVSQSALSTAVRSLERELGVSLLERHRSGARASQEGRDLLPLMTEILVGVAQLKAAAADQTQASLTIRVGTVHAGTSALLVPAVRQFGAAHRTTTVDVATMLQSEIHDRLIEGRLELGLINLIPGDDIPGTLVATTLLRGRPAVCLRTDDPLAAKDRITVDDLRARPFVSSRPGYLMHRLAQRLFGPAQPAETFSADGAEMAKLLVANGAGPSVLPDYSIAGDPLEQAGIITSRPLVGDLPSVSMLLVRRQFDRLPLAIADFEKTIVELARAHPQSHVRSAA</sequence>
<keyword evidence="3" id="KW-0238">DNA-binding</keyword>
<dbReference type="InterPro" id="IPR005119">
    <property type="entry name" value="LysR_subst-bd"/>
</dbReference>
<dbReference type="OrthoDB" id="3176554at2"/>
<evidence type="ECO:0000256" key="4">
    <source>
        <dbReference type="ARBA" id="ARBA00023163"/>
    </source>
</evidence>
<dbReference type="RefSeq" id="WP_119705559.1">
    <property type="nucleotide sequence ID" value="NZ_JBHSOI010000002.1"/>
</dbReference>
<dbReference type="EMBL" id="QUBR01000002">
    <property type="protein sequence ID" value="REK70974.1"/>
    <property type="molecule type" value="Genomic_DNA"/>
</dbReference>
<evidence type="ECO:0000256" key="3">
    <source>
        <dbReference type="ARBA" id="ARBA00023125"/>
    </source>
</evidence>
<protein>
    <submittedName>
        <fullName evidence="6">LysR family transcriptional regulator</fullName>
    </submittedName>
</protein>
<dbReference type="PRINTS" id="PR00039">
    <property type="entry name" value="HTHLYSR"/>
</dbReference>
<keyword evidence="4" id="KW-0804">Transcription</keyword>
<dbReference type="CDD" id="cd05466">
    <property type="entry name" value="PBP2_LTTR_substrate"/>
    <property type="match status" value="1"/>
</dbReference>
<dbReference type="InterPro" id="IPR036390">
    <property type="entry name" value="WH_DNA-bd_sf"/>
</dbReference>
<dbReference type="GO" id="GO:0003700">
    <property type="term" value="F:DNA-binding transcription factor activity"/>
    <property type="evidence" value="ECO:0007669"/>
    <property type="project" value="InterPro"/>
</dbReference>
<dbReference type="PANTHER" id="PTHR30346:SF0">
    <property type="entry name" value="HCA OPERON TRANSCRIPTIONAL ACTIVATOR HCAR"/>
    <property type="match status" value="1"/>
</dbReference>
<comment type="caution">
    <text evidence="6">The sequence shown here is derived from an EMBL/GenBank/DDBJ whole genome shotgun (WGS) entry which is preliminary data.</text>
</comment>